<gene>
    <name evidence="2" type="ORF">GP486_006634</name>
</gene>
<dbReference type="EMBL" id="JAGHQM010001559">
    <property type="protein sequence ID" value="KAH0553186.1"/>
    <property type="molecule type" value="Genomic_DNA"/>
</dbReference>
<keyword evidence="3" id="KW-1185">Reference proteome</keyword>
<dbReference type="Proteomes" id="UP000750711">
    <property type="component" value="Unassembled WGS sequence"/>
</dbReference>
<name>A0A9P8L5F7_9PEZI</name>
<evidence type="ECO:0000256" key="1">
    <source>
        <dbReference type="SAM" id="SignalP"/>
    </source>
</evidence>
<organism evidence="2 3">
    <name type="scientific">Trichoglossum hirsutum</name>
    <dbReference type="NCBI Taxonomy" id="265104"/>
    <lineage>
        <taxon>Eukaryota</taxon>
        <taxon>Fungi</taxon>
        <taxon>Dikarya</taxon>
        <taxon>Ascomycota</taxon>
        <taxon>Pezizomycotina</taxon>
        <taxon>Geoglossomycetes</taxon>
        <taxon>Geoglossales</taxon>
        <taxon>Geoglossaceae</taxon>
        <taxon>Trichoglossum</taxon>
    </lineage>
</organism>
<reference evidence="2" key="1">
    <citation type="submission" date="2021-03" db="EMBL/GenBank/DDBJ databases">
        <title>Comparative genomics and phylogenomic investigation of the class Geoglossomycetes provide insights into ecological specialization and systematics.</title>
        <authorList>
            <person name="Melie T."/>
            <person name="Pirro S."/>
            <person name="Miller A.N."/>
            <person name="Quandt A."/>
        </authorList>
    </citation>
    <scope>NUCLEOTIDE SEQUENCE</scope>
    <source>
        <strain evidence="2">CAQ_001_2017</strain>
    </source>
</reference>
<evidence type="ECO:0000313" key="3">
    <source>
        <dbReference type="Proteomes" id="UP000750711"/>
    </source>
</evidence>
<feature type="chain" id="PRO_5040356273" evidence="1">
    <location>
        <begin position="19"/>
        <end position="214"/>
    </location>
</feature>
<feature type="signal peptide" evidence="1">
    <location>
        <begin position="1"/>
        <end position="18"/>
    </location>
</feature>
<keyword evidence="1" id="KW-0732">Signal</keyword>
<accession>A0A9P8L5F7</accession>
<proteinExistence type="predicted"/>
<comment type="caution">
    <text evidence="2">The sequence shown here is derived from an EMBL/GenBank/DDBJ whole genome shotgun (WGS) entry which is preliminary data.</text>
</comment>
<dbReference type="AlphaFoldDB" id="A0A9P8L5F7"/>
<evidence type="ECO:0000313" key="2">
    <source>
        <dbReference type="EMBL" id="KAH0553186.1"/>
    </source>
</evidence>
<protein>
    <submittedName>
        <fullName evidence="2">Uncharacterized protein</fullName>
    </submittedName>
</protein>
<sequence>MFLKTVALASLFALLSGAAPIPDDSTITGPGILVSNKGTESTEYCFFNNLSNGDGYAVPNFDNPDTCVTIDAGACKFVPLSLSFKGRVQRGKTIPSTWVEFQTAASNDGQAHGDISIEQGCDGAAVIRSNDGSGRQGGFTIDIVSEAPGSATMIRQSDGKRVLASTMGNWLAPANNDAIQWASSKIDASKTYIVGGTGVEDVASANNVFEVDFY</sequence>